<reference evidence="3 4" key="1">
    <citation type="submission" date="2019-02" db="EMBL/GenBank/DDBJ databases">
        <title>Deep-cultivation of Planctomycetes and their phenomic and genomic characterization uncovers novel biology.</title>
        <authorList>
            <person name="Wiegand S."/>
            <person name="Jogler M."/>
            <person name="Boedeker C."/>
            <person name="Pinto D."/>
            <person name="Vollmers J."/>
            <person name="Rivas-Marin E."/>
            <person name="Kohn T."/>
            <person name="Peeters S.H."/>
            <person name="Heuer A."/>
            <person name="Rast P."/>
            <person name="Oberbeckmann S."/>
            <person name="Bunk B."/>
            <person name="Jeske O."/>
            <person name="Meyerdierks A."/>
            <person name="Storesund J.E."/>
            <person name="Kallscheuer N."/>
            <person name="Luecker S."/>
            <person name="Lage O.M."/>
            <person name="Pohl T."/>
            <person name="Merkel B.J."/>
            <person name="Hornburger P."/>
            <person name="Mueller R.-W."/>
            <person name="Bruemmer F."/>
            <person name="Labrenz M."/>
            <person name="Spormann A.M."/>
            <person name="Op den Camp H."/>
            <person name="Overmann J."/>
            <person name="Amann R."/>
            <person name="Jetten M.S.M."/>
            <person name="Mascher T."/>
            <person name="Medema M.H."/>
            <person name="Devos D.P."/>
            <person name="Kaster A.-K."/>
            <person name="Ovreas L."/>
            <person name="Rohde M."/>
            <person name="Galperin M.Y."/>
            <person name="Jogler C."/>
        </authorList>
    </citation>
    <scope>NUCLEOTIDE SEQUENCE [LARGE SCALE GENOMIC DNA]</scope>
    <source>
        <strain evidence="3 4">Pan216</strain>
    </source>
</reference>
<evidence type="ECO:0000256" key="1">
    <source>
        <dbReference type="SAM" id="SignalP"/>
    </source>
</evidence>
<keyword evidence="1" id="KW-0732">Signal</keyword>
<dbReference type="AlphaFoldDB" id="A0A518B017"/>
<dbReference type="PANTHER" id="PTHR30093:SF2">
    <property type="entry name" value="TYPE II SECRETION SYSTEM PROTEIN H"/>
    <property type="match status" value="1"/>
</dbReference>
<dbReference type="PANTHER" id="PTHR30093">
    <property type="entry name" value="GENERAL SECRETION PATHWAY PROTEIN G"/>
    <property type="match status" value="1"/>
</dbReference>
<dbReference type="SUPFAM" id="SSF54523">
    <property type="entry name" value="Pili subunits"/>
    <property type="match status" value="1"/>
</dbReference>
<evidence type="ECO:0000313" key="3">
    <source>
        <dbReference type="EMBL" id="QDU60311.1"/>
    </source>
</evidence>
<accession>A0A518B017</accession>
<sequence length="299" mass="31638" precursor="true">MVIAIIGVLVALLLPAVQQAREAARRAQCNSKMKQIGVALHNYLDSHGVLPPSTTAPIGTGTAGWCSTGTASSGLPWTVHLLPFLDQQALFDLFDLDGTSISSTNVTAGVPTANRNAFLRGVAAYQCPSDPSAGANTPSLLSYFGVQGGGTTPDCNATGPGLTRVFNVNGMIYTNSSIRPAHVTDGMSKVFMVGETKYQLTPRGRADGIHMGWASSDKFDAWAMPTTTASAQMSINLFPGDGSDHDTITQQSRVFGSHHEGGCHFLMGDAAIKFVSENIDESVYFQVAIRDDLEPKEGL</sequence>
<dbReference type="Pfam" id="PF07596">
    <property type="entry name" value="SBP_bac_10"/>
    <property type="match status" value="1"/>
</dbReference>
<dbReference type="InterPro" id="IPR027558">
    <property type="entry name" value="Pre_pil_HX9DG_C"/>
</dbReference>
<feature type="signal peptide" evidence="1">
    <location>
        <begin position="1"/>
        <end position="20"/>
    </location>
</feature>
<feature type="chain" id="PRO_5021785178" description="DUF1559 domain-containing protein" evidence="1">
    <location>
        <begin position="21"/>
        <end position="299"/>
    </location>
</feature>
<dbReference type="NCBIfam" id="TIGR04294">
    <property type="entry name" value="pre_pil_HX9DG"/>
    <property type="match status" value="1"/>
</dbReference>
<protein>
    <recommendedName>
        <fullName evidence="2">DUF1559 domain-containing protein</fullName>
    </recommendedName>
</protein>
<dbReference type="Gene3D" id="3.30.700.10">
    <property type="entry name" value="Glycoprotein, Type 4 Pilin"/>
    <property type="match status" value="1"/>
</dbReference>
<evidence type="ECO:0000259" key="2">
    <source>
        <dbReference type="Pfam" id="PF07596"/>
    </source>
</evidence>
<name>A0A518B017_9BACT</name>
<dbReference type="Proteomes" id="UP000317093">
    <property type="component" value="Chromosome"/>
</dbReference>
<dbReference type="InterPro" id="IPR045584">
    <property type="entry name" value="Pilin-like"/>
</dbReference>
<dbReference type="InterPro" id="IPR011453">
    <property type="entry name" value="DUF1559"/>
</dbReference>
<evidence type="ECO:0000313" key="4">
    <source>
        <dbReference type="Proteomes" id="UP000317093"/>
    </source>
</evidence>
<feature type="domain" description="DUF1559" evidence="2">
    <location>
        <begin position="18"/>
        <end position="281"/>
    </location>
</feature>
<keyword evidence="4" id="KW-1185">Reference proteome</keyword>
<dbReference type="EMBL" id="CP036279">
    <property type="protein sequence ID" value="QDU60311.1"/>
    <property type="molecule type" value="Genomic_DNA"/>
</dbReference>
<proteinExistence type="predicted"/>
<gene>
    <name evidence="3" type="ORF">Pan216_11500</name>
</gene>
<dbReference type="KEGG" id="knv:Pan216_11500"/>
<organism evidence="3 4">
    <name type="scientific">Kolteria novifilia</name>
    <dbReference type="NCBI Taxonomy" id="2527975"/>
    <lineage>
        <taxon>Bacteria</taxon>
        <taxon>Pseudomonadati</taxon>
        <taxon>Planctomycetota</taxon>
        <taxon>Planctomycetia</taxon>
        <taxon>Kolteriales</taxon>
        <taxon>Kolteriaceae</taxon>
        <taxon>Kolteria</taxon>
    </lineage>
</organism>